<dbReference type="OrthoDB" id="428895at2759"/>
<feature type="compositionally biased region" description="Basic and acidic residues" evidence="2">
    <location>
        <begin position="415"/>
        <end position="428"/>
    </location>
</feature>
<feature type="region of interest" description="Disordered" evidence="2">
    <location>
        <begin position="367"/>
        <end position="386"/>
    </location>
</feature>
<gene>
    <name evidence="5" type="ORF">HOLleu_19029</name>
</gene>
<feature type="compositionally biased region" description="Polar residues" evidence="2">
    <location>
        <begin position="294"/>
        <end position="318"/>
    </location>
</feature>
<evidence type="ECO:0000256" key="2">
    <source>
        <dbReference type="SAM" id="MobiDB-lite"/>
    </source>
</evidence>
<feature type="compositionally biased region" description="Basic and acidic residues" evidence="2">
    <location>
        <begin position="319"/>
        <end position="337"/>
    </location>
</feature>
<feature type="region of interest" description="Disordered" evidence="2">
    <location>
        <begin position="630"/>
        <end position="655"/>
    </location>
</feature>
<sequence>MLKEVDVERQNLLDRLLDAVKQCQVRFGGKSELATDHDSRVSCLCAQFEVILSHGLKKSTANPLSAIKQITGLPYIPGDQDIGFWSVIKEHLTPHELQRYLSLKNIISDAGRGRAWLRSTLNEHSLERYFHMLLGNVQLLRQFYEPWSFLLDEERSSMLPTMARGLGSILFAINIDNEELNGSKVGLSTLSSLMQTYDMVTAPDIDDTNSETKATLASAPVVLKEGKKKKKKKKAVVSIVSFNDDKSGTHIVSGSPTRVSQLGKMKTDSFESSSSSSDLVARTGPQTVLEDGDLTTQGLIPATHSNINPRETDLSISKQLDHENSSKSLDSKDKQYSTEDGLEVNHQVSSSRKGSNPIEIVQQNGEYGPYATSFPAKTPPSTPYDADTLAEYANKRKSVDAEAVSDQLQMQTEFNHENKLDYLPREDSSPFEEGDGSSHLNLSKTASESSVERESSPLHSKPSFHVLGEDEEIPIYPLTQDSVVNQDDSQSNDSSSLAFSADVENAALGLALAQKGLSDGLTEEKQTESSEKYSAMTHDELRQAMMTIMSKNDDLQDKNRSLRTLLDSEMEHSALVRGQLEETQKRVQEREEKFTAEIQSLTRENELLKNQLKKYVGAVQMLRRDGPSAVDGLPGLRLEDTQPPIPERKVPSVDYSEQAEQYEEKLIQVAEMHGELMEFNEYLTKHLKAKEYYIQQLKDELVELRGPLPMDNPDSDPNSPDSDSASLSQTNRALINLWIPSAFLRGKNKDGFHVYQVYVRIRDEEWNVYRRYSEFRELHLRMRKAYPIVNTFDFPPKKTVGNKVFVLPDDGAKNGFQVCGSTKEEVAALP</sequence>
<dbReference type="Gene3D" id="1.20.58.900">
    <property type="match status" value="1"/>
</dbReference>
<feature type="compositionally biased region" description="Low complexity" evidence="2">
    <location>
        <begin position="707"/>
        <end position="726"/>
    </location>
</feature>
<dbReference type="EMBL" id="JAIZAY010000008">
    <property type="protein sequence ID" value="KAJ8038055.1"/>
    <property type="molecule type" value="Genomic_DNA"/>
</dbReference>
<dbReference type="PROSITE" id="PS50195">
    <property type="entry name" value="PX"/>
    <property type="match status" value="1"/>
</dbReference>
<dbReference type="PROSITE" id="PS50826">
    <property type="entry name" value="RUN"/>
    <property type="match status" value="1"/>
</dbReference>
<name>A0A9Q1H9W1_HOLLE</name>
<dbReference type="SUPFAM" id="SSF140741">
    <property type="entry name" value="RUN domain-like"/>
    <property type="match status" value="1"/>
</dbReference>
<protein>
    <submittedName>
        <fullName evidence="5">Sorting nexin-29</fullName>
    </submittedName>
</protein>
<dbReference type="Proteomes" id="UP001152320">
    <property type="component" value="Chromosome 8"/>
</dbReference>
<feature type="domain" description="PX" evidence="3">
    <location>
        <begin position="733"/>
        <end position="830"/>
    </location>
</feature>
<reference evidence="5" key="1">
    <citation type="submission" date="2021-10" db="EMBL/GenBank/DDBJ databases">
        <title>Tropical sea cucumber genome reveals ecological adaptation and Cuvierian tubules defense mechanism.</title>
        <authorList>
            <person name="Chen T."/>
        </authorList>
    </citation>
    <scope>NUCLEOTIDE SEQUENCE</scope>
    <source>
        <strain evidence="5">Nanhai2018</strain>
        <tissue evidence="5">Muscle</tissue>
    </source>
</reference>
<feature type="region of interest" description="Disordered" evidence="2">
    <location>
        <begin position="705"/>
        <end position="726"/>
    </location>
</feature>
<evidence type="ECO:0000256" key="1">
    <source>
        <dbReference type="SAM" id="Coils"/>
    </source>
</evidence>
<dbReference type="SUPFAM" id="SSF64268">
    <property type="entry name" value="PX domain"/>
    <property type="match status" value="1"/>
</dbReference>
<dbReference type="Gene3D" id="3.30.1520.10">
    <property type="entry name" value="Phox-like domain"/>
    <property type="match status" value="1"/>
</dbReference>
<evidence type="ECO:0000313" key="6">
    <source>
        <dbReference type="Proteomes" id="UP001152320"/>
    </source>
</evidence>
<evidence type="ECO:0000259" key="3">
    <source>
        <dbReference type="PROSITE" id="PS50195"/>
    </source>
</evidence>
<keyword evidence="1" id="KW-0175">Coiled coil</keyword>
<dbReference type="InterPro" id="IPR004012">
    <property type="entry name" value="Run_dom"/>
</dbReference>
<feature type="domain" description="RUN" evidence="4">
    <location>
        <begin position="35"/>
        <end position="178"/>
    </location>
</feature>
<feature type="region of interest" description="Disordered" evidence="2">
    <location>
        <begin position="248"/>
        <end position="356"/>
    </location>
</feature>
<dbReference type="SMART" id="SM00593">
    <property type="entry name" value="RUN"/>
    <property type="match status" value="1"/>
</dbReference>
<accession>A0A9Q1H9W1</accession>
<dbReference type="InterPro" id="IPR037213">
    <property type="entry name" value="Run_dom_sf"/>
</dbReference>
<evidence type="ECO:0000313" key="5">
    <source>
        <dbReference type="EMBL" id="KAJ8038055.1"/>
    </source>
</evidence>
<feature type="compositionally biased region" description="Polar residues" evidence="2">
    <location>
        <begin position="250"/>
        <end position="260"/>
    </location>
</feature>
<proteinExistence type="predicted"/>
<feature type="coiled-coil region" evidence="1">
    <location>
        <begin position="584"/>
        <end position="625"/>
    </location>
</feature>
<dbReference type="PANTHER" id="PTHR47194">
    <property type="entry name" value="SORTING NEXIN-29-RELATED"/>
    <property type="match status" value="1"/>
</dbReference>
<evidence type="ECO:0000259" key="4">
    <source>
        <dbReference type="PROSITE" id="PS50826"/>
    </source>
</evidence>
<dbReference type="Pfam" id="PF00787">
    <property type="entry name" value="PX"/>
    <property type="match status" value="1"/>
</dbReference>
<dbReference type="Pfam" id="PF02759">
    <property type="entry name" value="RUN"/>
    <property type="match status" value="1"/>
</dbReference>
<dbReference type="AlphaFoldDB" id="A0A9Q1H9W1"/>
<dbReference type="InterPro" id="IPR047329">
    <property type="entry name" value="RUN_SNX29"/>
</dbReference>
<dbReference type="InterPro" id="IPR001683">
    <property type="entry name" value="PX_dom"/>
</dbReference>
<feature type="compositionally biased region" description="Polar residues" evidence="2">
    <location>
        <begin position="438"/>
        <end position="449"/>
    </location>
</feature>
<keyword evidence="6" id="KW-1185">Reference proteome</keyword>
<dbReference type="GO" id="GO:0035091">
    <property type="term" value="F:phosphatidylinositol binding"/>
    <property type="evidence" value="ECO:0007669"/>
    <property type="project" value="InterPro"/>
</dbReference>
<feature type="region of interest" description="Disordered" evidence="2">
    <location>
        <begin position="415"/>
        <end position="466"/>
    </location>
</feature>
<dbReference type="PANTHER" id="PTHR47194:SF3">
    <property type="entry name" value="SORTING NEXIN 29"/>
    <property type="match status" value="1"/>
</dbReference>
<dbReference type="InterPro" id="IPR036871">
    <property type="entry name" value="PX_dom_sf"/>
</dbReference>
<dbReference type="CDD" id="cd17689">
    <property type="entry name" value="RUN_SNX29"/>
    <property type="match status" value="1"/>
</dbReference>
<organism evidence="5 6">
    <name type="scientific">Holothuria leucospilota</name>
    <name type="common">Black long sea cucumber</name>
    <name type="synonym">Mertensiothuria leucospilota</name>
    <dbReference type="NCBI Taxonomy" id="206669"/>
    <lineage>
        <taxon>Eukaryota</taxon>
        <taxon>Metazoa</taxon>
        <taxon>Echinodermata</taxon>
        <taxon>Eleutherozoa</taxon>
        <taxon>Echinozoa</taxon>
        <taxon>Holothuroidea</taxon>
        <taxon>Aspidochirotacea</taxon>
        <taxon>Aspidochirotida</taxon>
        <taxon>Holothuriidae</taxon>
        <taxon>Holothuria</taxon>
    </lineage>
</organism>
<comment type="caution">
    <text evidence="5">The sequence shown here is derived from an EMBL/GenBank/DDBJ whole genome shotgun (WGS) entry which is preliminary data.</text>
</comment>